<evidence type="ECO:0000313" key="4">
    <source>
        <dbReference type="Proteomes" id="UP000040453"/>
    </source>
</evidence>
<organism evidence="3 4">
    <name type="scientific">Oceanobacillus oncorhynchi</name>
    <dbReference type="NCBI Taxonomy" id="545501"/>
    <lineage>
        <taxon>Bacteria</taxon>
        <taxon>Bacillati</taxon>
        <taxon>Bacillota</taxon>
        <taxon>Bacilli</taxon>
        <taxon>Bacillales</taxon>
        <taxon>Bacillaceae</taxon>
        <taxon>Oceanobacillus</taxon>
    </lineage>
</organism>
<dbReference type="InterPro" id="IPR038610">
    <property type="entry name" value="FliK-like_C_sf"/>
</dbReference>
<dbReference type="InterPro" id="IPR021136">
    <property type="entry name" value="Flagellar_hook_control-like_C"/>
</dbReference>
<feature type="region of interest" description="Disordered" evidence="1">
    <location>
        <begin position="541"/>
        <end position="607"/>
    </location>
</feature>
<feature type="compositionally biased region" description="Polar residues" evidence="1">
    <location>
        <begin position="549"/>
        <end position="558"/>
    </location>
</feature>
<dbReference type="Gene3D" id="3.30.750.140">
    <property type="match status" value="1"/>
</dbReference>
<feature type="domain" description="Flagellar hook-length control protein-like C-terminal" evidence="2">
    <location>
        <begin position="476"/>
        <end position="546"/>
    </location>
</feature>
<accession>A0A0A1N024</accession>
<dbReference type="OrthoDB" id="2968951at2"/>
<reference evidence="3 4" key="1">
    <citation type="submission" date="2014-11" db="EMBL/GenBank/DDBJ databases">
        <authorList>
            <person name="Urmite Genomes Urmite Genomes"/>
        </authorList>
    </citation>
    <scope>NUCLEOTIDE SEQUENCE [LARGE SCALE GENOMIC DNA]</scope>
    <source>
        <strain evidence="3 4">Oc5</strain>
    </source>
</reference>
<feature type="compositionally biased region" description="Basic and acidic residues" evidence="1">
    <location>
        <begin position="559"/>
        <end position="575"/>
    </location>
</feature>
<dbReference type="AlphaFoldDB" id="A0A0A1N024"/>
<dbReference type="CDD" id="cd17470">
    <property type="entry name" value="T3SS_Flik_C"/>
    <property type="match status" value="1"/>
</dbReference>
<feature type="compositionally biased region" description="Acidic residues" evidence="1">
    <location>
        <begin position="580"/>
        <end position="590"/>
    </location>
</feature>
<dbReference type="EMBL" id="CDGG01000001">
    <property type="protein sequence ID" value="CEI84296.1"/>
    <property type="molecule type" value="Genomic_DNA"/>
</dbReference>
<evidence type="ECO:0000259" key="2">
    <source>
        <dbReference type="Pfam" id="PF02120"/>
    </source>
</evidence>
<keyword evidence="3" id="KW-0966">Cell projection</keyword>
<sequence>MNAMRLNIADLMFSNQASIKSRTQQGSRFGDLLLQQSGSLPARGDIKTPLQQNQKQQLADVFEQVGESLPDEVLAILKDNDVLQEEIVALLMENAVTQQESSLEKNGDQQRLQIENLLSQYLSSALAEHPEISSMADLQPAIDIYNEITKQLQGIEQTADIHDTSSLLAQLLQDWEQFFKENPEIDKQEVLDGIYQQMQHADSSIFEQTVHQMAYQMLEAGLREEEINDADDFENVEVIKALQDFNEFMLRADGATAEQIEKKIDDLLIEAGLMTEEQMKGSWVEAEQAEQQARIQQFIQGISQQLQIADSSVSSQIVNQIAHQLLAANLPEEQMLNNRKANSAVVEQTDKTGLDAEGLQRVEARIAGWLQSIFKEVSPGVIKQNNDVQLVRQTANETGYHQPVKAEAEVVPRIEPKMAAWLQTSFQDASPAVFKQDSLPISKIEQFIVQMGQTDSSKGLSGKELIEKIETIVQSQRLQNFARGQNPISIQLRPENLGDMTIRFIQTNGELTVQMLVSSKAVKEVLESNLHQLRNVFSPHQVSVERQDNVNASQTDASKNAKENQSEQHSEHQETASDSNEQDSSSETESFESFMEKLLSQNIEEQV</sequence>
<evidence type="ECO:0000313" key="3">
    <source>
        <dbReference type="EMBL" id="CEI84296.1"/>
    </source>
</evidence>
<dbReference type="Proteomes" id="UP000040453">
    <property type="component" value="Unassembled WGS sequence"/>
</dbReference>
<protein>
    <submittedName>
        <fullName evidence="3">Flagellar hook-length control protein FliK</fullName>
    </submittedName>
</protein>
<gene>
    <name evidence="3" type="ORF">BN997_04240</name>
</gene>
<dbReference type="STRING" id="545501.BN997_04240"/>
<proteinExistence type="predicted"/>
<evidence type="ECO:0000256" key="1">
    <source>
        <dbReference type="SAM" id="MobiDB-lite"/>
    </source>
</evidence>
<keyword evidence="4" id="KW-1185">Reference proteome</keyword>
<name>A0A0A1N024_9BACI</name>
<keyword evidence="3" id="KW-0969">Cilium</keyword>
<keyword evidence="3" id="KW-0282">Flagellum</keyword>
<dbReference type="Pfam" id="PF02120">
    <property type="entry name" value="Flg_hook"/>
    <property type="match status" value="1"/>
</dbReference>